<evidence type="ECO:0000313" key="1">
    <source>
        <dbReference type="EMBL" id="KAJ8798871.1"/>
    </source>
</evidence>
<gene>
    <name evidence="1" type="ORF">J1605_000028</name>
</gene>
<comment type="caution">
    <text evidence="1">The sequence shown here is derived from an EMBL/GenBank/DDBJ whole genome shotgun (WGS) entry which is preliminary data.</text>
</comment>
<proteinExistence type="predicted"/>
<accession>A0AB34I4N0</accession>
<organism evidence="1 2">
    <name type="scientific">Eschrichtius robustus</name>
    <name type="common">California gray whale</name>
    <name type="synonym">Eschrichtius gibbosus</name>
    <dbReference type="NCBI Taxonomy" id="9764"/>
    <lineage>
        <taxon>Eukaryota</taxon>
        <taxon>Metazoa</taxon>
        <taxon>Chordata</taxon>
        <taxon>Craniata</taxon>
        <taxon>Vertebrata</taxon>
        <taxon>Euteleostomi</taxon>
        <taxon>Mammalia</taxon>
        <taxon>Eutheria</taxon>
        <taxon>Laurasiatheria</taxon>
        <taxon>Artiodactyla</taxon>
        <taxon>Whippomorpha</taxon>
        <taxon>Cetacea</taxon>
        <taxon>Mysticeti</taxon>
        <taxon>Eschrichtiidae</taxon>
        <taxon>Eschrichtius</taxon>
    </lineage>
</organism>
<keyword evidence="2" id="KW-1185">Reference proteome</keyword>
<reference evidence="1 2" key="1">
    <citation type="submission" date="2022-11" db="EMBL/GenBank/DDBJ databases">
        <title>Whole genome sequence of Eschrichtius robustus ER-17-0199.</title>
        <authorList>
            <person name="Bruniche-Olsen A."/>
            <person name="Black A.N."/>
            <person name="Fields C.J."/>
            <person name="Walden K."/>
            <person name="Dewoody J.A."/>
        </authorList>
    </citation>
    <scope>NUCLEOTIDE SEQUENCE [LARGE SCALE GENOMIC DNA]</scope>
    <source>
        <strain evidence="1">ER-17-0199</strain>
        <tissue evidence="1">Blubber</tissue>
    </source>
</reference>
<sequence length="111" mass="12481">MHRASLVAQWLGVRLPMQGTWVRAPVREDPTCRGAARPVSHNYWACASGARALQRRVSKNSVIGLPWWCSGYESACQCRGYRFNLWSRKIPHAAEQLSPCAITTEPALYIP</sequence>
<dbReference type="Proteomes" id="UP001159641">
    <property type="component" value="Unassembled WGS sequence"/>
</dbReference>
<dbReference type="AlphaFoldDB" id="A0AB34I4N0"/>
<dbReference type="EMBL" id="JAIQCJ010000001">
    <property type="protein sequence ID" value="KAJ8798871.1"/>
    <property type="molecule type" value="Genomic_DNA"/>
</dbReference>
<evidence type="ECO:0008006" key="3">
    <source>
        <dbReference type="Google" id="ProtNLM"/>
    </source>
</evidence>
<name>A0AB34I4N0_ESCRO</name>
<protein>
    <recommendedName>
        <fullName evidence="3">Secreted protein</fullName>
    </recommendedName>
</protein>
<evidence type="ECO:0000313" key="2">
    <source>
        <dbReference type="Proteomes" id="UP001159641"/>
    </source>
</evidence>